<keyword evidence="2" id="KW-0472">Membrane</keyword>
<organism evidence="3 4">
    <name type="scientific">Thalassoglobus neptunius</name>
    <dbReference type="NCBI Taxonomy" id="1938619"/>
    <lineage>
        <taxon>Bacteria</taxon>
        <taxon>Pseudomonadati</taxon>
        <taxon>Planctomycetota</taxon>
        <taxon>Planctomycetia</taxon>
        <taxon>Planctomycetales</taxon>
        <taxon>Planctomycetaceae</taxon>
        <taxon>Thalassoglobus</taxon>
    </lineage>
</organism>
<feature type="transmembrane region" description="Helical" evidence="2">
    <location>
        <begin position="20"/>
        <end position="39"/>
    </location>
</feature>
<feature type="region of interest" description="Disordered" evidence="1">
    <location>
        <begin position="1006"/>
        <end position="1031"/>
    </location>
</feature>
<feature type="transmembrane region" description="Helical" evidence="2">
    <location>
        <begin position="148"/>
        <end position="166"/>
    </location>
</feature>
<accession>A0A5C5WIH9</accession>
<dbReference type="AlphaFoldDB" id="A0A5C5WIH9"/>
<feature type="transmembrane region" description="Helical" evidence="2">
    <location>
        <begin position="304"/>
        <end position="327"/>
    </location>
</feature>
<feature type="transmembrane region" description="Helical" evidence="2">
    <location>
        <begin position="273"/>
        <end position="292"/>
    </location>
</feature>
<feature type="transmembrane region" description="Helical" evidence="2">
    <location>
        <begin position="339"/>
        <end position="358"/>
    </location>
</feature>
<feature type="transmembrane region" description="Helical" evidence="2">
    <location>
        <begin position="75"/>
        <end position="94"/>
    </location>
</feature>
<sequence length="1031" mass="114260">MIRWKNQATIQKVSPWISRFVVGWAIGTLLVLLVGRLWIRFGSTWETTLGIFAALPATALFLRLQFLKTPQRSDLGRSLGLWAVASWVFLQPWVSSGIDTFLSSVDVETVSHPFWGPFTLVAIAACSVFPAIAGTGLVLTGDRSSNRGILAGVAFAGVISPMAIGFPGGWGLPVWGAAVVCMASGALLLRRPTHESHAPESSQEDQNVIPTESALNWESVLLCFACGGAISIGHFLGHQVIVPNLITEFSLFSGLLIGALLPSIPKSGRWMTLAIWASLVVLGYPWFVWTAFQSTAYLSTPFILFLARAGLIMGLSIPVGWVLSSAASDDESAVHGPSMLWFLCAAWLGSLFAFSNGLTSSANLLLVLATATILGLRQAFAFGALQRRVSLQTAGAAFTLLLAIGAVFLNSRFNTAVAEKTLFSGNSYLAARSGVPFEQLAWLDDGRLVNEWETLQGRTSLWKHRGEQLVTRTNGIPSGLYSLEPERCPHSAAEVCPVWFPLVMHPAAEDVLILGLHQTSMQTCEYFPLMSVTVVTNDAHDGQLQKTIESGIFSEDRYQFLSANLLQAVRTQHTREYDVIVCPNSVIANTQGTALLTEECFANARRHLADGGFYCQRLSYYDIGPETVTSVLQTFRSVFPNLLVTETVPGELLLIGTQSDQPLVTEQVLERVQSSHSRRVLAGMAWDWAIAATRGTLDANALDAMMSSKASSNDVDWPIASFDLPWEIARWNDKMNQSRQLLAKHGQLFSGRIDDPAIATEISQRLEDLRLAQKVVDTQPDNVWGYRAAIKQKLSDRPRSKFMQVAHGGLKNQLHPEDQKRKDYLVTLGRLTKETELSTEDVDTLIEHTHPFDPLVSPFARNEAIQLLKRVSEEQTDTRRFDYLLHSIYFSSPRDRSVRNVCDTISLVTDENGETLTPSEQWDHLNGLLDVLRMRWQTRWQATDGSQEDYELVDTERCLDAIDSAMETMEELRVEANVRQGDWENRRAFLESSLVEPLQQYRSQQMQQVRYARPVAAPQPNAPSTSSEIEK</sequence>
<evidence type="ECO:0000256" key="1">
    <source>
        <dbReference type="SAM" id="MobiDB-lite"/>
    </source>
</evidence>
<name>A0A5C5WIH9_9PLAN</name>
<gene>
    <name evidence="3" type="primary">speE_1</name>
    <name evidence="3" type="ORF">KOR42_37570</name>
</gene>
<keyword evidence="2" id="KW-0812">Transmembrane</keyword>
<feature type="compositionally biased region" description="Polar residues" evidence="1">
    <location>
        <begin position="1022"/>
        <end position="1031"/>
    </location>
</feature>
<feature type="transmembrane region" description="Helical" evidence="2">
    <location>
        <begin position="45"/>
        <end position="63"/>
    </location>
</feature>
<dbReference type="RefSeq" id="WP_146511188.1">
    <property type="nucleotide sequence ID" value="NZ_SIHI01000016.1"/>
</dbReference>
<dbReference type="EMBL" id="SIHI01000016">
    <property type="protein sequence ID" value="TWT49939.1"/>
    <property type="molecule type" value="Genomic_DNA"/>
</dbReference>
<dbReference type="EC" id="2.5.1.16" evidence="3"/>
<proteinExistence type="predicted"/>
<feature type="transmembrane region" description="Helical" evidence="2">
    <location>
        <begin position="172"/>
        <end position="189"/>
    </location>
</feature>
<feature type="transmembrane region" description="Helical" evidence="2">
    <location>
        <begin position="215"/>
        <end position="235"/>
    </location>
</feature>
<dbReference type="InterPro" id="IPR029063">
    <property type="entry name" value="SAM-dependent_MTases_sf"/>
</dbReference>
<feature type="transmembrane region" description="Helical" evidence="2">
    <location>
        <begin position="389"/>
        <end position="409"/>
    </location>
</feature>
<protein>
    <submittedName>
        <fullName evidence="3">Spermidine synthase</fullName>
        <ecNumber evidence="3">2.5.1.16</ecNumber>
    </submittedName>
</protein>
<comment type="caution">
    <text evidence="3">The sequence shown here is derived from an EMBL/GenBank/DDBJ whole genome shotgun (WGS) entry which is preliminary data.</text>
</comment>
<reference evidence="3 4" key="1">
    <citation type="submission" date="2019-02" db="EMBL/GenBank/DDBJ databases">
        <title>Deep-cultivation of Planctomycetes and their phenomic and genomic characterization uncovers novel biology.</title>
        <authorList>
            <person name="Wiegand S."/>
            <person name="Jogler M."/>
            <person name="Boedeker C."/>
            <person name="Pinto D."/>
            <person name="Vollmers J."/>
            <person name="Rivas-Marin E."/>
            <person name="Kohn T."/>
            <person name="Peeters S.H."/>
            <person name="Heuer A."/>
            <person name="Rast P."/>
            <person name="Oberbeckmann S."/>
            <person name="Bunk B."/>
            <person name="Jeske O."/>
            <person name="Meyerdierks A."/>
            <person name="Storesund J.E."/>
            <person name="Kallscheuer N."/>
            <person name="Luecker S."/>
            <person name="Lage O.M."/>
            <person name="Pohl T."/>
            <person name="Merkel B.J."/>
            <person name="Hornburger P."/>
            <person name="Mueller R.-W."/>
            <person name="Bruemmer F."/>
            <person name="Labrenz M."/>
            <person name="Spormann A.M."/>
            <person name="Op Den Camp H."/>
            <person name="Overmann J."/>
            <person name="Amann R."/>
            <person name="Jetten M.S.M."/>
            <person name="Mascher T."/>
            <person name="Medema M.H."/>
            <person name="Devos D.P."/>
            <person name="Kaster A.-K."/>
            <person name="Ovreas L."/>
            <person name="Rohde M."/>
            <person name="Galperin M.Y."/>
            <person name="Jogler C."/>
        </authorList>
    </citation>
    <scope>NUCLEOTIDE SEQUENCE [LARGE SCALE GENOMIC DNA]</scope>
    <source>
        <strain evidence="3 4">KOR42</strain>
    </source>
</reference>
<dbReference type="Gene3D" id="3.40.50.150">
    <property type="entry name" value="Vaccinia Virus protein VP39"/>
    <property type="match status" value="1"/>
</dbReference>
<feature type="transmembrane region" description="Helical" evidence="2">
    <location>
        <begin position="114"/>
        <end position="139"/>
    </location>
</feature>
<evidence type="ECO:0000313" key="3">
    <source>
        <dbReference type="EMBL" id="TWT49939.1"/>
    </source>
</evidence>
<evidence type="ECO:0000256" key="2">
    <source>
        <dbReference type="SAM" id="Phobius"/>
    </source>
</evidence>
<keyword evidence="3" id="KW-0808">Transferase</keyword>
<keyword evidence="2" id="KW-1133">Transmembrane helix</keyword>
<dbReference type="Proteomes" id="UP000317243">
    <property type="component" value="Unassembled WGS sequence"/>
</dbReference>
<dbReference type="SUPFAM" id="SSF53335">
    <property type="entry name" value="S-adenosyl-L-methionine-dependent methyltransferases"/>
    <property type="match status" value="1"/>
</dbReference>
<dbReference type="OrthoDB" id="207189at2"/>
<keyword evidence="4" id="KW-1185">Reference proteome</keyword>
<evidence type="ECO:0000313" key="4">
    <source>
        <dbReference type="Proteomes" id="UP000317243"/>
    </source>
</evidence>
<dbReference type="GO" id="GO:0004766">
    <property type="term" value="F:spermidine synthase activity"/>
    <property type="evidence" value="ECO:0007669"/>
    <property type="project" value="UniProtKB-EC"/>
</dbReference>